<dbReference type="Pfam" id="PF00128">
    <property type="entry name" value="Alpha-amylase"/>
    <property type="match status" value="2"/>
</dbReference>
<dbReference type="EnsemblMetazoa" id="ACUA020285-RA">
    <property type="protein sequence ID" value="ACUA020285-PA"/>
    <property type="gene ID" value="ACUA020285"/>
</dbReference>
<dbReference type="InterPro" id="IPR001247">
    <property type="entry name" value="ExoRNase_PH_dom1"/>
</dbReference>
<sequence>MNHYCWLALLIVGVGVATAQKDWWETASFYQIYPRSFQDSNGDGIGDLNGITSRLQYLKSLGVTGFWLSPIYPSPMADFGYDISDFTNIHPSFGTMADFKRLVEEAKKLQLRVILDFVPNHSSDEHEWFKKSVKRESGFEDFYVWQDPKPGTERDPPNNWVAAWYGSAWEWNDERKQFYLHQFHKKQPDLNYRNPAVVQAMKNVLLFWLDQGVDGFRVDAVPWLFETVGFPDEPTSGQSNDPLSQNYLNHIYTLDQPETVDMVYQWRELLDQYKKEHNTTTKVLMTEAWSSLDVIKTYFNDSNNRQGSQMPFNFQLIMRLDSSSKASDFKTVIDSWINIIPPNHTPNWVLGNHDKRRVSSRMGGEHMVDIMAMIELTLPGITVTYQGEEIGMHDVDISWQDTQDPAACQLTEETYQEGTRDPARTPFQWDSSANAGFTNASVKPWLPLALDYPLVNVKVQEETTQNSHLKVFKELMNLRGTKTLIWGAFKSLVLGNNVYAIMRSFPNDKRTYVTLANIGSTVETVDATALDNSLPTELVFRVLVLIPSLLADEHWWQHANFYQIYPRSFKDSDGDGVGDLRGIMEKVPYLRNELGVDAVWLSPIFKSPMADFGYDIADFRDIHSEFGTIADLEALAATCEAAGLKLILDFVPNHSSDESEWFTKSVNKDPTYSDYYVWHPGKTLANGTRVPPSNWVSVFRGPAWEWNDVRKEYYLHQFLVKQPDLNYRHPALVQEMKDVIKFWLDKGVHGFRIDAVPYLFEATPTNGVYPDEEKSGETDDPDNPAYLIHTHTQNLDETFDMMYQWRKVVDDYKQEKQTEDIVLMAEAYTPLMNIIRLFGDENSEGAHVPFNFEVLSNTFKDTTGKQFHDNIKRWLDVVPPNRFSNWVLGNHDNKRVSSRLGVARADLYQIALNVLPGIAVTYNGDELAMEDVFISWKDTIDPAACNSNPKDYLMYSRDPVRTPFQWDDTVSAGFSTNRTTWLPVAANYKTLNYKAQKAAPRSHVKIFQALVRLRKQRTLREGTMEMQLVGDNIIVIKRHLEGVSTIVAVLNFSKTTETVKLSSVYDGLPAAFEVITSSLQTNYIDGLLHPVKYYKDYLDNNIRPDGRELEELRPLAISFGVIKSADGSAIVKIGNTTVVCGIKAELAAPKALEPQQGFLVPNVEFSPVCSPSYQPGPPSDEAQVYSRSLADAISNARCVDLHELCISPGKLVWALYCDLVCLDHDGCVFDAAIIALVAALHTVKLPTIQYNTDTEETETDNLKYSPLSVHCVPVTTSFVMVADRLIADPSSEEEKLASTKLTVTVSDGKMSFFNQSGGDPFDSATLKRCTESAIKRERSVKRMIESMMNK</sequence>
<dbReference type="PANTHER" id="PTHR10357:SF234">
    <property type="entry name" value="MALTASE A2-RELATED"/>
    <property type="match status" value="1"/>
</dbReference>
<dbReference type="CDD" id="cd11328">
    <property type="entry name" value="AmyAc_maltase"/>
    <property type="match status" value="2"/>
</dbReference>
<feature type="chain" id="PRO_5008128442" description="alpha-glucosidase" evidence="10">
    <location>
        <begin position="20"/>
        <end position="1350"/>
    </location>
</feature>
<evidence type="ECO:0000313" key="13">
    <source>
        <dbReference type="Proteomes" id="UP000075883"/>
    </source>
</evidence>
<dbReference type="PANTHER" id="PTHR10357">
    <property type="entry name" value="ALPHA-AMYLASE FAMILY MEMBER"/>
    <property type="match status" value="1"/>
</dbReference>
<dbReference type="InterPro" id="IPR027408">
    <property type="entry name" value="PNPase/RNase_PH_dom_sf"/>
</dbReference>
<dbReference type="Gene3D" id="3.20.20.80">
    <property type="entry name" value="Glycosidases"/>
    <property type="match status" value="2"/>
</dbReference>
<feature type="domain" description="Glycosyl hydrolase family 13 catalytic" evidence="11">
    <location>
        <begin position="563"/>
        <end position="961"/>
    </location>
</feature>
<dbReference type="EC" id="3.2.1.20" evidence="3"/>
<comment type="similarity">
    <text evidence="2">Belongs to the glycosyl hydrolase 13 family.</text>
</comment>
<evidence type="ECO:0000256" key="6">
    <source>
        <dbReference type="ARBA" id="ARBA00022801"/>
    </source>
</evidence>
<evidence type="ECO:0000256" key="9">
    <source>
        <dbReference type="ARBA" id="ARBA00023295"/>
    </source>
</evidence>
<dbReference type="SUPFAM" id="SSF55666">
    <property type="entry name" value="Ribonuclease PH domain 2-like"/>
    <property type="match status" value="1"/>
</dbReference>
<evidence type="ECO:0000256" key="4">
    <source>
        <dbReference type="ARBA" id="ARBA00022490"/>
    </source>
</evidence>
<keyword evidence="6" id="KW-0378">Hydrolase</keyword>
<dbReference type="InterPro" id="IPR036345">
    <property type="entry name" value="ExoRNase_PH_dom2_sf"/>
</dbReference>
<dbReference type="FunFam" id="3.90.400.10:FF:000001">
    <property type="entry name" value="Maltase A3, isoform A"/>
    <property type="match status" value="2"/>
</dbReference>
<dbReference type="GO" id="GO:0006396">
    <property type="term" value="P:RNA processing"/>
    <property type="evidence" value="ECO:0007669"/>
    <property type="project" value="InterPro"/>
</dbReference>
<evidence type="ECO:0000256" key="10">
    <source>
        <dbReference type="SAM" id="SignalP"/>
    </source>
</evidence>
<comment type="catalytic activity">
    <reaction evidence="1">
        <text>Hydrolysis of terminal, non-reducing (1-&gt;4)-linked alpha-D-glucose residues with release of alpha-D-glucose.</text>
        <dbReference type="EC" id="3.2.1.20"/>
    </reaction>
</comment>
<keyword evidence="7" id="KW-0271">Exosome</keyword>
<dbReference type="EMBL" id="AXCM01003008">
    <property type="status" value="NOT_ANNOTATED_CDS"/>
    <property type="molecule type" value="Genomic_DNA"/>
</dbReference>
<keyword evidence="9" id="KW-0326">Glycosidase</keyword>
<feature type="signal peptide" evidence="10">
    <location>
        <begin position="1"/>
        <end position="19"/>
    </location>
</feature>
<dbReference type="InterPro" id="IPR020568">
    <property type="entry name" value="Ribosomal_Su5_D2-typ_SF"/>
</dbReference>
<accession>A0A182MK75</accession>
<dbReference type="SUPFAM" id="SSF54211">
    <property type="entry name" value="Ribosomal protein S5 domain 2-like"/>
    <property type="match status" value="1"/>
</dbReference>
<dbReference type="InterPro" id="IPR017853">
    <property type="entry name" value="GH"/>
</dbReference>
<evidence type="ECO:0000256" key="5">
    <source>
        <dbReference type="ARBA" id="ARBA00022729"/>
    </source>
</evidence>
<dbReference type="Pfam" id="PF01138">
    <property type="entry name" value="RNase_PH"/>
    <property type="match status" value="1"/>
</dbReference>
<dbReference type="InterPro" id="IPR033196">
    <property type="entry name" value="Rrp43"/>
</dbReference>
<dbReference type="CDD" id="cd11369">
    <property type="entry name" value="RNase_PH_RRP43"/>
    <property type="match status" value="1"/>
</dbReference>
<evidence type="ECO:0000256" key="2">
    <source>
        <dbReference type="ARBA" id="ARBA00008061"/>
    </source>
</evidence>
<keyword evidence="13" id="KW-1185">Reference proteome</keyword>
<keyword evidence="4" id="KW-0963">Cytoplasm</keyword>
<reference evidence="12" key="2">
    <citation type="submission" date="2020-05" db="UniProtKB">
        <authorList>
            <consortium name="EnsemblMetazoa"/>
        </authorList>
    </citation>
    <scope>IDENTIFICATION</scope>
    <source>
        <strain evidence="12">A-37</strain>
    </source>
</reference>
<organism evidence="12 13">
    <name type="scientific">Anopheles culicifacies</name>
    <dbReference type="NCBI Taxonomy" id="139723"/>
    <lineage>
        <taxon>Eukaryota</taxon>
        <taxon>Metazoa</taxon>
        <taxon>Ecdysozoa</taxon>
        <taxon>Arthropoda</taxon>
        <taxon>Hexapoda</taxon>
        <taxon>Insecta</taxon>
        <taxon>Pterygota</taxon>
        <taxon>Neoptera</taxon>
        <taxon>Endopterygota</taxon>
        <taxon>Diptera</taxon>
        <taxon>Nematocera</taxon>
        <taxon>Culicoidea</taxon>
        <taxon>Culicidae</taxon>
        <taxon>Anophelinae</taxon>
        <taxon>Anopheles</taxon>
        <taxon>culicifacies species complex</taxon>
    </lineage>
</organism>
<dbReference type="FunFam" id="3.30.230.70:FF:000017">
    <property type="entry name" value="Exosome complex component Rrp42"/>
    <property type="match status" value="1"/>
</dbReference>
<feature type="domain" description="Glycosyl hydrolase family 13 catalytic" evidence="11">
    <location>
        <begin position="31"/>
        <end position="424"/>
    </location>
</feature>
<dbReference type="Gene3D" id="3.90.400.10">
    <property type="entry name" value="Oligo-1,6-glucosidase, Domain 2"/>
    <property type="match status" value="2"/>
</dbReference>
<evidence type="ECO:0000313" key="12">
    <source>
        <dbReference type="EnsemblMetazoa" id="ACUA020285-PA"/>
    </source>
</evidence>
<dbReference type="InterPro" id="IPR045857">
    <property type="entry name" value="O16G_dom_2"/>
</dbReference>
<evidence type="ECO:0000259" key="11">
    <source>
        <dbReference type="SMART" id="SM00642"/>
    </source>
</evidence>
<evidence type="ECO:0000256" key="1">
    <source>
        <dbReference type="ARBA" id="ARBA00001657"/>
    </source>
</evidence>
<keyword evidence="5 10" id="KW-0732">Signal</keyword>
<name>A0A182MK75_9DIPT</name>
<dbReference type="InterPro" id="IPR006047">
    <property type="entry name" value="GH13_cat_dom"/>
</dbReference>
<dbReference type="GO" id="GO:0005975">
    <property type="term" value="P:carbohydrate metabolic process"/>
    <property type="evidence" value="ECO:0007669"/>
    <property type="project" value="InterPro"/>
</dbReference>
<keyword evidence="8" id="KW-0325">Glycoprotein</keyword>
<dbReference type="Proteomes" id="UP000075883">
    <property type="component" value="Unassembled WGS sequence"/>
</dbReference>
<dbReference type="VEuPathDB" id="VectorBase:ACUA020285"/>
<dbReference type="GO" id="GO:0006401">
    <property type="term" value="P:RNA catabolic process"/>
    <property type="evidence" value="ECO:0007669"/>
    <property type="project" value="InterPro"/>
</dbReference>
<dbReference type="GO" id="GO:0004558">
    <property type="term" value="F:alpha-1,4-glucosidase activity"/>
    <property type="evidence" value="ECO:0007669"/>
    <property type="project" value="UniProtKB-EC"/>
</dbReference>
<dbReference type="Pfam" id="PF03725">
    <property type="entry name" value="RNase_PH_C"/>
    <property type="match status" value="1"/>
</dbReference>
<dbReference type="STRING" id="139723.A0A182MK75"/>
<dbReference type="SUPFAM" id="SSF51445">
    <property type="entry name" value="(Trans)glycosidases"/>
    <property type="match status" value="2"/>
</dbReference>
<dbReference type="SMART" id="SM00642">
    <property type="entry name" value="Aamy"/>
    <property type="match status" value="2"/>
</dbReference>
<dbReference type="Gene3D" id="3.30.230.70">
    <property type="entry name" value="GHMP Kinase, N-terminal domain"/>
    <property type="match status" value="1"/>
</dbReference>
<evidence type="ECO:0000256" key="7">
    <source>
        <dbReference type="ARBA" id="ARBA00022835"/>
    </source>
</evidence>
<evidence type="ECO:0000256" key="8">
    <source>
        <dbReference type="ARBA" id="ARBA00023180"/>
    </source>
</evidence>
<evidence type="ECO:0000256" key="3">
    <source>
        <dbReference type="ARBA" id="ARBA00012741"/>
    </source>
</evidence>
<reference evidence="13" key="1">
    <citation type="submission" date="2013-09" db="EMBL/GenBank/DDBJ databases">
        <title>The Genome Sequence of Anopheles culicifacies species A.</title>
        <authorList>
            <consortium name="The Broad Institute Genomics Platform"/>
            <person name="Neafsey D.E."/>
            <person name="Besansky N."/>
            <person name="Howell P."/>
            <person name="Walton C."/>
            <person name="Young S.K."/>
            <person name="Zeng Q."/>
            <person name="Gargeya S."/>
            <person name="Fitzgerald M."/>
            <person name="Haas B."/>
            <person name="Abouelleil A."/>
            <person name="Allen A.W."/>
            <person name="Alvarado L."/>
            <person name="Arachchi H.M."/>
            <person name="Berlin A.M."/>
            <person name="Chapman S.B."/>
            <person name="Gainer-Dewar J."/>
            <person name="Goldberg J."/>
            <person name="Griggs A."/>
            <person name="Gujja S."/>
            <person name="Hansen M."/>
            <person name="Howarth C."/>
            <person name="Imamovic A."/>
            <person name="Ireland A."/>
            <person name="Larimer J."/>
            <person name="McCowan C."/>
            <person name="Murphy C."/>
            <person name="Pearson M."/>
            <person name="Poon T.W."/>
            <person name="Priest M."/>
            <person name="Roberts A."/>
            <person name="Saif S."/>
            <person name="Shea T."/>
            <person name="Sisk P."/>
            <person name="Sykes S."/>
            <person name="Wortman J."/>
            <person name="Nusbaum C."/>
            <person name="Birren B."/>
        </authorList>
    </citation>
    <scope>NUCLEOTIDE SEQUENCE [LARGE SCALE GENOMIC DNA]</scope>
    <source>
        <strain evidence="13">A-37</strain>
    </source>
</reference>
<dbReference type="InterPro" id="IPR015847">
    <property type="entry name" value="ExoRNase_PH_dom2"/>
</dbReference>
<dbReference type="GO" id="GO:0000178">
    <property type="term" value="C:exosome (RNase complex)"/>
    <property type="evidence" value="ECO:0007669"/>
    <property type="project" value="UniProtKB-KW"/>
</dbReference>
<proteinExistence type="inferred from homology"/>
<protein>
    <recommendedName>
        <fullName evidence="3">alpha-glucosidase</fullName>
        <ecNumber evidence="3">3.2.1.20</ecNumber>
    </recommendedName>
</protein>